<dbReference type="InterPro" id="IPR000719">
    <property type="entry name" value="Prot_kinase_dom"/>
</dbReference>
<evidence type="ECO:0000259" key="11">
    <source>
        <dbReference type="PROSITE" id="PS50006"/>
    </source>
</evidence>
<dbReference type="SMART" id="SM00220">
    <property type="entry name" value="S_TKc"/>
    <property type="match status" value="1"/>
</dbReference>
<dbReference type="InterPro" id="IPR008271">
    <property type="entry name" value="Ser/Thr_kinase_AS"/>
</dbReference>
<dbReference type="InterPro" id="IPR000253">
    <property type="entry name" value="FHA_dom"/>
</dbReference>
<dbReference type="Proteomes" id="UP000327458">
    <property type="component" value="Plasmid pl1"/>
</dbReference>
<dbReference type="InterPro" id="IPR008984">
    <property type="entry name" value="SMAD_FHA_dom_sf"/>
</dbReference>
<accession>A0A5M8I8J6</accession>
<protein>
    <recommendedName>
        <fullName evidence="6">mitogen-activated protein kinase kinase</fullName>
        <ecNumber evidence="6">2.7.12.2</ecNumber>
    </recommendedName>
</protein>
<dbReference type="Pfam" id="PF00498">
    <property type="entry name" value="FHA"/>
    <property type="match status" value="1"/>
</dbReference>
<dbReference type="InterPro" id="IPR011009">
    <property type="entry name" value="Kinase-like_dom_sf"/>
</dbReference>
<dbReference type="CDD" id="cd00060">
    <property type="entry name" value="FHA"/>
    <property type="match status" value="1"/>
</dbReference>
<dbReference type="PROSITE" id="PS00107">
    <property type="entry name" value="PROTEIN_KINASE_ATP"/>
    <property type="match status" value="1"/>
</dbReference>
<dbReference type="InterPro" id="IPR017441">
    <property type="entry name" value="Protein_kinase_ATP_BS"/>
</dbReference>
<dbReference type="Pfam" id="PF00069">
    <property type="entry name" value="Pkinase"/>
    <property type="match status" value="1"/>
</dbReference>
<comment type="catalytic activity">
    <reaction evidence="8">
        <text>L-threonyl-[protein] + ATP = O-phospho-L-threonyl-[protein] + ADP + H(+)</text>
        <dbReference type="Rhea" id="RHEA:46608"/>
        <dbReference type="Rhea" id="RHEA-COMP:11060"/>
        <dbReference type="Rhea" id="RHEA-COMP:11605"/>
        <dbReference type="ChEBI" id="CHEBI:15378"/>
        <dbReference type="ChEBI" id="CHEBI:30013"/>
        <dbReference type="ChEBI" id="CHEBI:30616"/>
        <dbReference type="ChEBI" id="CHEBI:61977"/>
        <dbReference type="ChEBI" id="CHEBI:456216"/>
        <dbReference type="EC" id="2.7.12.2"/>
    </reaction>
</comment>
<gene>
    <name evidence="13" type="ORF">FP507_10885</name>
</gene>
<feature type="binding site" evidence="10">
    <location>
        <position position="235"/>
    </location>
    <ligand>
        <name>ATP</name>
        <dbReference type="ChEBI" id="CHEBI:30616"/>
    </ligand>
</feature>
<name>A0A5M8I8J6_CHLPH</name>
<evidence type="ECO:0000256" key="5">
    <source>
        <dbReference type="ARBA" id="ARBA00038035"/>
    </source>
</evidence>
<comment type="catalytic activity">
    <reaction evidence="7">
        <text>L-seryl-[protein] + ATP = O-phospho-L-seryl-[protein] + ADP + H(+)</text>
        <dbReference type="Rhea" id="RHEA:17989"/>
        <dbReference type="Rhea" id="RHEA-COMP:9863"/>
        <dbReference type="Rhea" id="RHEA-COMP:11604"/>
        <dbReference type="ChEBI" id="CHEBI:15378"/>
        <dbReference type="ChEBI" id="CHEBI:29999"/>
        <dbReference type="ChEBI" id="CHEBI:30616"/>
        <dbReference type="ChEBI" id="CHEBI:83421"/>
        <dbReference type="ChEBI" id="CHEBI:456216"/>
        <dbReference type="EC" id="2.7.12.2"/>
    </reaction>
</comment>
<dbReference type="CDD" id="cd14014">
    <property type="entry name" value="STKc_PknB_like"/>
    <property type="match status" value="1"/>
</dbReference>
<evidence type="ECO:0000256" key="6">
    <source>
        <dbReference type="ARBA" id="ARBA00038999"/>
    </source>
</evidence>
<evidence type="ECO:0000256" key="2">
    <source>
        <dbReference type="ARBA" id="ARBA00022741"/>
    </source>
</evidence>
<dbReference type="Gene3D" id="1.10.510.10">
    <property type="entry name" value="Transferase(Phosphotransferase) domain 1"/>
    <property type="match status" value="1"/>
</dbReference>
<proteinExistence type="inferred from homology"/>
<dbReference type="GO" id="GO:0005524">
    <property type="term" value="F:ATP binding"/>
    <property type="evidence" value="ECO:0007669"/>
    <property type="project" value="UniProtKB-UniRule"/>
</dbReference>
<dbReference type="PANTHER" id="PTHR48013">
    <property type="entry name" value="DUAL SPECIFICITY MITOGEN-ACTIVATED PROTEIN KINASE KINASE 5-RELATED"/>
    <property type="match status" value="1"/>
</dbReference>
<evidence type="ECO:0000256" key="1">
    <source>
        <dbReference type="ARBA" id="ARBA00022679"/>
    </source>
</evidence>
<dbReference type="EC" id="2.7.12.2" evidence="6"/>
<sequence>MKLSLEVIKGPETGRKFEFTQPDTFIVGRGGKDRPVHFKLSDDDPYVSRQHFLLEISPPRIYFTDYRSTNPPSINGIEVKEAELYDGDVIEVGYTQLKVEVVPESQSKSTQFHCDRCKKTIAIELMAGEAPPAICASCEEEIEENHRRISSKIAYTVACTCGKDLSAVANSDGRAHELSGAVTYCCDDCLKAMMSGSDAGKQIDCYTVIKSLGKGGMGKVYMVRHPETGRIMAMKQLLDLKSEEVMKRFARETKFMKAFSHPNVVRFIDSGTSDEGPYFIMELLSKGDIDTLMDSATGVMTPALAVSHSINALKGLEFIHANHIVHRDIKPANILLQENSKGILIPKIADFGIAKKYSDAGGSLMTKANVGMGTIMYMSPEQIKDTRSVREPADIYSMGVTLYYLLTGKYPYHFPTNREVEKFRNANKSKADNMKEALEMIMRLEDMKHPHVIILTQEQIPIQKRNPNISNKLARFVHKAIKKEITERYQTAREFRLALEQVE</sequence>
<evidence type="ECO:0000256" key="7">
    <source>
        <dbReference type="ARBA" id="ARBA00049014"/>
    </source>
</evidence>
<geneLocation type="plasmid" evidence="13">
    <name>pl1</name>
</geneLocation>
<evidence type="ECO:0000256" key="9">
    <source>
        <dbReference type="ARBA" id="ARBA00051693"/>
    </source>
</evidence>
<reference evidence="13" key="1">
    <citation type="submission" date="2019-07" db="EMBL/GenBank/DDBJ databases">
        <title>Draft genome Sequence of Chlorobium phaeovibrioides sp. strain PhvTcv-s14, from the Phylum Chlorobi.</title>
        <authorList>
            <person name="Babenko V."/>
            <person name="Boldyreva D."/>
            <person name="Kanygina A."/>
            <person name="Selezneva O."/>
            <person name="Akopiyan T."/>
            <person name="Lunina O."/>
        </authorList>
    </citation>
    <scope>NUCLEOTIDE SEQUENCE [LARGE SCALE GENOMIC DNA]</scope>
    <source>
        <strain evidence="13">GrTcv12</strain>
        <plasmid evidence="13">pl1</plasmid>
    </source>
</reference>
<comment type="catalytic activity">
    <reaction evidence="9">
        <text>L-tyrosyl-[protein] + ATP = O-phospho-L-tyrosyl-[protein] + ADP + H(+)</text>
        <dbReference type="Rhea" id="RHEA:10596"/>
        <dbReference type="Rhea" id="RHEA-COMP:10136"/>
        <dbReference type="Rhea" id="RHEA-COMP:20101"/>
        <dbReference type="ChEBI" id="CHEBI:15378"/>
        <dbReference type="ChEBI" id="CHEBI:30616"/>
        <dbReference type="ChEBI" id="CHEBI:46858"/>
        <dbReference type="ChEBI" id="CHEBI:61978"/>
        <dbReference type="ChEBI" id="CHEBI:456216"/>
        <dbReference type="EC" id="2.7.12.2"/>
    </reaction>
</comment>
<dbReference type="SUPFAM" id="SSF49879">
    <property type="entry name" value="SMAD/FHA domain"/>
    <property type="match status" value="1"/>
</dbReference>
<evidence type="ECO:0000256" key="3">
    <source>
        <dbReference type="ARBA" id="ARBA00022777"/>
    </source>
</evidence>
<dbReference type="PROSITE" id="PS00108">
    <property type="entry name" value="PROTEIN_KINASE_ST"/>
    <property type="match status" value="1"/>
</dbReference>
<organism evidence="13">
    <name type="scientific">Chlorobium phaeovibrioides</name>
    <dbReference type="NCBI Taxonomy" id="1094"/>
    <lineage>
        <taxon>Bacteria</taxon>
        <taxon>Pseudomonadati</taxon>
        <taxon>Chlorobiota</taxon>
        <taxon>Chlorobiia</taxon>
        <taxon>Chlorobiales</taxon>
        <taxon>Chlorobiaceae</taxon>
        <taxon>Chlorobium/Pelodictyon group</taxon>
        <taxon>Chlorobium</taxon>
    </lineage>
</organism>
<keyword evidence="3 13" id="KW-0418">Kinase</keyword>
<dbReference type="SUPFAM" id="SSF56112">
    <property type="entry name" value="Protein kinase-like (PK-like)"/>
    <property type="match status" value="1"/>
</dbReference>
<evidence type="ECO:0000256" key="4">
    <source>
        <dbReference type="ARBA" id="ARBA00022840"/>
    </source>
</evidence>
<dbReference type="Gene3D" id="2.60.200.20">
    <property type="match status" value="1"/>
</dbReference>
<keyword evidence="4 10" id="KW-0067">ATP-binding</keyword>
<evidence type="ECO:0000256" key="10">
    <source>
        <dbReference type="PROSITE-ProRule" id="PRU10141"/>
    </source>
</evidence>
<evidence type="ECO:0000313" key="13">
    <source>
        <dbReference type="EMBL" id="KAA6230514.1"/>
    </source>
</evidence>
<dbReference type="EMBL" id="VMRG01000003">
    <property type="protein sequence ID" value="KAA6230514.1"/>
    <property type="molecule type" value="Genomic_DNA"/>
</dbReference>
<feature type="domain" description="Protein kinase" evidence="12">
    <location>
        <begin position="206"/>
        <end position="503"/>
    </location>
</feature>
<dbReference type="PANTHER" id="PTHR48013:SF9">
    <property type="entry name" value="DUAL SPECIFICITY MITOGEN-ACTIVATED PROTEIN KINASE KINASE 5"/>
    <property type="match status" value="1"/>
</dbReference>
<dbReference type="PROSITE" id="PS50006">
    <property type="entry name" value="FHA_DOMAIN"/>
    <property type="match status" value="1"/>
</dbReference>
<comment type="similarity">
    <text evidence="5">Belongs to the protein kinase superfamily. STE Ser/Thr protein kinase family. MAP kinase kinase subfamily.</text>
</comment>
<dbReference type="GO" id="GO:0004672">
    <property type="term" value="F:protein kinase activity"/>
    <property type="evidence" value="ECO:0007669"/>
    <property type="project" value="InterPro"/>
</dbReference>
<dbReference type="PROSITE" id="PS50011">
    <property type="entry name" value="PROTEIN_KINASE_DOM"/>
    <property type="match status" value="1"/>
</dbReference>
<keyword evidence="1" id="KW-0808">Transferase</keyword>
<keyword evidence="2 10" id="KW-0547">Nucleotide-binding</keyword>
<evidence type="ECO:0000256" key="8">
    <source>
        <dbReference type="ARBA" id="ARBA00049299"/>
    </source>
</evidence>
<evidence type="ECO:0000259" key="12">
    <source>
        <dbReference type="PROSITE" id="PS50011"/>
    </source>
</evidence>
<keyword evidence="13" id="KW-0614">Plasmid</keyword>
<dbReference type="RefSeq" id="WP_151418966.1">
    <property type="nucleotide sequence ID" value="NZ_CM018433.1"/>
</dbReference>
<dbReference type="AlphaFoldDB" id="A0A5M8I8J6"/>
<comment type="caution">
    <text evidence="13">The sequence shown here is derived from an EMBL/GenBank/DDBJ whole genome shotgun (WGS) entry which is preliminary data.</text>
</comment>
<feature type="domain" description="FHA" evidence="11">
    <location>
        <begin position="25"/>
        <end position="79"/>
    </location>
</feature>